<dbReference type="EMBL" id="VFSU01000011">
    <property type="protein sequence ID" value="TPE64011.1"/>
    <property type="molecule type" value="Genomic_DNA"/>
</dbReference>
<proteinExistence type="predicted"/>
<dbReference type="NCBIfam" id="NF035944">
    <property type="entry name" value="PEPxxWA-CTERM"/>
    <property type="match status" value="1"/>
</dbReference>
<name>A0A501XTP9_9SPHN</name>
<protein>
    <submittedName>
        <fullName evidence="2">PEP-CTERM sorting domain-containing protein</fullName>
    </submittedName>
</protein>
<evidence type="ECO:0000313" key="2">
    <source>
        <dbReference type="EMBL" id="TPE64011.1"/>
    </source>
</evidence>
<dbReference type="AlphaFoldDB" id="A0A501XTP9"/>
<reference evidence="2 3" key="1">
    <citation type="submission" date="2019-06" db="EMBL/GenBank/DDBJ databases">
        <authorList>
            <person name="Lee I."/>
            <person name="Jang G.I."/>
            <person name="Hwang C.Y."/>
        </authorList>
    </citation>
    <scope>NUCLEOTIDE SEQUENCE [LARGE SCALE GENOMIC DNA]</scope>
    <source>
        <strain evidence="2 3">PAMC 28131</strain>
    </source>
</reference>
<organism evidence="2 3">
    <name type="scientific">Sandaracinobacter neustonicus</name>
    <dbReference type="NCBI Taxonomy" id="1715348"/>
    <lineage>
        <taxon>Bacteria</taxon>
        <taxon>Pseudomonadati</taxon>
        <taxon>Pseudomonadota</taxon>
        <taxon>Alphaproteobacteria</taxon>
        <taxon>Sphingomonadales</taxon>
        <taxon>Sphingosinicellaceae</taxon>
        <taxon>Sandaracinobacter</taxon>
    </lineage>
</organism>
<sequence>MDMSTYSVALQTLTWIIIDNPSASITPDDPSYYFRIANDGTGNLVTTGLILDWADSINSGDWTASPDVSVYRAISSDQDKQSWFWGEISPAGAVPEPATWALLISGFGMVGVMMRRRTGTARA</sequence>
<dbReference type="NCBIfam" id="TIGR02595">
    <property type="entry name" value="PEP_CTERM"/>
    <property type="match status" value="1"/>
</dbReference>
<gene>
    <name evidence="2" type="ORF">FJQ54_01775</name>
</gene>
<accession>A0A501XTP9</accession>
<evidence type="ECO:0000313" key="3">
    <source>
        <dbReference type="Proteomes" id="UP000319897"/>
    </source>
</evidence>
<comment type="caution">
    <text evidence="2">The sequence shown here is derived from an EMBL/GenBank/DDBJ whole genome shotgun (WGS) entry which is preliminary data.</text>
</comment>
<keyword evidence="3" id="KW-1185">Reference proteome</keyword>
<dbReference type="InterPro" id="IPR013424">
    <property type="entry name" value="Ice-binding_C"/>
</dbReference>
<feature type="domain" description="Ice-binding protein C-terminal" evidence="1">
    <location>
        <begin position="93"/>
        <end position="117"/>
    </location>
</feature>
<dbReference type="OrthoDB" id="7553852at2"/>
<evidence type="ECO:0000259" key="1">
    <source>
        <dbReference type="Pfam" id="PF07589"/>
    </source>
</evidence>
<dbReference type="Proteomes" id="UP000319897">
    <property type="component" value="Unassembled WGS sequence"/>
</dbReference>
<dbReference type="Pfam" id="PF07589">
    <property type="entry name" value="PEP-CTERM"/>
    <property type="match status" value="1"/>
</dbReference>